<dbReference type="InterPro" id="IPR006143">
    <property type="entry name" value="RND_pump_MFP"/>
</dbReference>
<dbReference type="NCBIfam" id="TIGR01730">
    <property type="entry name" value="RND_mfp"/>
    <property type="match status" value="1"/>
</dbReference>
<dbReference type="AlphaFoldDB" id="A0A1H8B9P7"/>
<evidence type="ECO:0000256" key="1">
    <source>
        <dbReference type="ARBA" id="ARBA00009477"/>
    </source>
</evidence>
<gene>
    <name evidence="8" type="ORF">SAMN05216325_102175</name>
</gene>
<dbReference type="Pfam" id="PF25967">
    <property type="entry name" value="RND-MFP_C"/>
    <property type="match status" value="1"/>
</dbReference>
<dbReference type="SUPFAM" id="SSF111369">
    <property type="entry name" value="HlyD-like secretion proteins"/>
    <property type="match status" value="1"/>
</dbReference>
<dbReference type="FunFam" id="2.40.30.170:FF:000010">
    <property type="entry name" value="Efflux RND transporter periplasmic adaptor subunit"/>
    <property type="match status" value="1"/>
</dbReference>
<dbReference type="InterPro" id="IPR058627">
    <property type="entry name" value="MdtA-like_C"/>
</dbReference>
<dbReference type="InterPro" id="IPR058647">
    <property type="entry name" value="BSH_CzcB-like"/>
</dbReference>
<dbReference type="RefSeq" id="WP_245738792.1">
    <property type="nucleotide sequence ID" value="NZ_FOCP01000002.1"/>
</dbReference>
<feature type="domain" description="Multidrug resistance protein MdtA-like C-terminal permuted SH3" evidence="6">
    <location>
        <begin position="327"/>
        <end position="384"/>
    </location>
</feature>
<proteinExistence type="inferred from homology"/>
<accession>A0A1H8B9P7</accession>
<dbReference type="GO" id="GO:0022857">
    <property type="term" value="F:transmembrane transporter activity"/>
    <property type="evidence" value="ECO:0007669"/>
    <property type="project" value="InterPro"/>
</dbReference>
<dbReference type="GO" id="GO:0015679">
    <property type="term" value="P:plasma membrane copper ion transport"/>
    <property type="evidence" value="ECO:0007669"/>
    <property type="project" value="TreeGrafter"/>
</dbReference>
<organism evidence="8 9">
    <name type="scientific">Nitrosomonas marina</name>
    <dbReference type="NCBI Taxonomy" id="917"/>
    <lineage>
        <taxon>Bacteria</taxon>
        <taxon>Pseudomonadati</taxon>
        <taxon>Pseudomonadota</taxon>
        <taxon>Betaproteobacteria</taxon>
        <taxon>Nitrosomonadales</taxon>
        <taxon>Nitrosomonadaceae</taxon>
        <taxon>Nitrosomonas</taxon>
    </lineage>
</organism>
<dbReference type="EMBL" id="FOCP01000002">
    <property type="protein sequence ID" value="SEM79650.1"/>
    <property type="molecule type" value="Genomic_DNA"/>
</dbReference>
<dbReference type="Gene3D" id="2.40.50.100">
    <property type="match status" value="1"/>
</dbReference>
<dbReference type="Pfam" id="PF25954">
    <property type="entry name" value="Beta-barrel_RND_2"/>
    <property type="match status" value="1"/>
</dbReference>
<evidence type="ECO:0000256" key="2">
    <source>
        <dbReference type="ARBA" id="ARBA00022448"/>
    </source>
</evidence>
<evidence type="ECO:0000256" key="4">
    <source>
        <dbReference type="SAM" id="SignalP"/>
    </source>
</evidence>
<feature type="chain" id="PRO_5011760522" evidence="4">
    <location>
        <begin position="23"/>
        <end position="397"/>
    </location>
</feature>
<keyword evidence="2" id="KW-0813">Transport</keyword>
<evidence type="ECO:0000313" key="8">
    <source>
        <dbReference type="EMBL" id="SEM79650.1"/>
    </source>
</evidence>
<dbReference type="Gene3D" id="2.40.420.20">
    <property type="match status" value="1"/>
</dbReference>
<dbReference type="InterPro" id="IPR058792">
    <property type="entry name" value="Beta-barrel_RND_2"/>
</dbReference>
<keyword evidence="4" id="KW-0732">Signal</keyword>
<dbReference type="Gene3D" id="2.40.30.170">
    <property type="match status" value="1"/>
</dbReference>
<dbReference type="PANTHER" id="PTHR30097:SF4">
    <property type="entry name" value="SLR6042 PROTEIN"/>
    <property type="match status" value="1"/>
</dbReference>
<feature type="signal peptide" evidence="4">
    <location>
        <begin position="1"/>
        <end position="22"/>
    </location>
</feature>
<evidence type="ECO:0000256" key="3">
    <source>
        <dbReference type="SAM" id="MobiDB-lite"/>
    </source>
</evidence>
<dbReference type="Pfam" id="PF25973">
    <property type="entry name" value="BSH_CzcB"/>
    <property type="match status" value="1"/>
</dbReference>
<dbReference type="GO" id="GO:0030313">
    <property type="term" value="C:cell envelope"/>
    <property type="evidence" value="ECO:0007669"/>
    <property type="project" value="TreeGrafter"/>
</dbReference>
<protein>
    <submittedName>
        <fullName evidence="8">Membrane fusion protein, cobalt-zinc-cadmium efflux system</fullName>
    </submittedName>
</protein>
<name>A0A1H8B9P7_9PROT</name>
<feature type="domain" description="CusB-like beta-barrel" evidence="5">
    <location>
        <begin position="245"/>
        <end position="320"/>
    </location>
</feature>
<dbReference type="InterPro" id="IPR051909">
    <property type="entry name" value="MFP_Cation_Efflux"/>
</dbReference>
<dbReference type="GO" id="GO:0016020">
    <property type="term" value="C:membrane"/>
    <property type="evidence" value="ECO:0007669"/>
    <property type="project" value="InterPro"/>
</dbReference>
<dbReference type="PROSITE" id="PS51257">
    <property type="entry name" value="PROKAR_LIPOPROTEIN"/>
    <property type="match status" value="1"/>
</dbReference>
<evidence type="ECO:0000313" key="9">
    <source>
        <dbReference type="Proteomes" id="UP000199459"/>
    </source>
</evidence>
<evidence type="ECO:0000259" key="7">
    <source>
        <dbReference type="Pfam" id="PF25973"/>
    </source>
</evidence>
<feature type="domain" description="CzcB-like barrel-sandwich hybrid" evidence="7">
    <location>
        <begin position="93"/>
        <end position="242"/>
    </location>
</feature>
<sequence length="397" mass="43095">MKSPIRLSICSLFVVFLFIACSNGEDDNSKDANSNANNVPTGIPDTEESGKTDLITLSEAMTVGIETKALNLTNLADKIQVPSHIKVNEQQLIRVGANVTGRIVEVNVELGDSVDAGTTLAKLSSPELTTAQLAYLRAHSMTVLNERAAKRAKLLLDADVIGTAELQRRDAELQVSRAELSAAKDQLRLLGVYENAVSDLVKRGQILPSVGISSPKSGIIIERNVVAGQVVQPSDQLFKVADLSTVWAVGDVPEHIASNVMAGQHVEIQVPALGNIVLDALIIYVSDTVNPQTRTVMVRTVVENQDRKLKPGMLASMRIIETPQEQLVIPESAVVRELNKDYVYLDRGNYSYLRVPVELGPEIGNLRPVISGLSVGQQIVVDGAFHIDSERKLDRKE</sequence>
<feature type="region of interest" description="Disordered" evidence="3">
    <location>
        <begin position="27"/>
        <end position="49"/>
    </location>
</feature>
<dbReference type="STRING" id="917.SAMN05216326_11740"/>
<evidence type="ECO:0000259" key="5">
    <source>
        <dbReference type="Pfam" id="PF25954"/>
    </source>
</evidence>
<dbReference type="PANTHER" id="PTHR30097">
    <property type="entry name" value="CATION EFFLUX SYSTEM PROTEIN CUSB"/>
    <property type="match status" value="1"/>
</dbReference>
<evidence type="ECO:0000259" key="6">
    <source>
        <dbReference type="Pfam" id="PF25967"/>
    </source>
</evidence>
<comment type="similarity">
    <text evidence="1">Belongs to the membrane fusion protein (MFP) (TC 8.A.1) family.</text>
</comment>
<dbReference type="GO" id="GO:0060003">
    <property type="term" value="P:copper ion export"/>
    <property type="evidence" value="ECO:0007669"/>
    <property type="project" value="TreeGrafter"/>
</dbReference>
<dbReference type="Proteomes" id="UP000199459">
    <property type="component" value="Unassembled WGS sequence"/>
</dbReference>
<reference evidence="8 9" key="1">
    <citation type="submission" date="2016-10" db="EMBL/GenBank/DDBJ databases">
        <authorList>
            <person name="de Groot N.N."/>
        </authorList>
    </citation>
    <scope>NUCLEOTIDE SEQUENCE [LARGE SCALE GENOMIC DNA]</scope>
    <source>
        <strain evidence="8 9">Nm22</strain>
    </source>
</reference>